<dbReference type="SUPFAM" id="SSF47240">
    <property type="entry name" value="Ferritin-like"/>
    <property type="match status" value="1"/>
</dbReference>
<evidence type="ECO:0000313" key="1">
    <source>
        <dbReference type="EMBL" id="PSL23677.1"/>
    </source>
</evidence>
<comment type="caution">
    <text evidence="1">The sequence shown here is derived from an EMBL/GenBank/DDBJ whole genome shotgun (WGS) entry which is preliminary data.</text>
</comment>
<dbReference type="RefSeq" id="WP_106605275.1">
    <property type="nucleotide sequence ID" value="NZ_PYGK01000017.1"/>
</dbReference>
<dbReference type="OrthoDB" id="9795056at2"/>
<gene>
    <name evidence="1" type="ORF">CLV42_11731</name>
</gene>
<dbReference type="Proteomes" id="UP000240978">
    <property type="component" value="Unassembled WGS sequence"/>
</dbReference>
<reference evidence="1 2" key="1">
    <citation type="submission" date="2018-03" db="EMBL/GenBank/DDBJ databases">
        <title>Genomic Encyclopedia of Archaeal and Bacterial Type Strains, Phase II (KMG-II): from individual species to whole genera.</title>
        <authorList>
            <person name="Goeker M."/>
        </authorList>
    </citation>
    <scope>NUCLEOTIDE SEQUENCE [LARGE SCALE GENOMIC DNA]</scope>
    <source>
        <strain evidence="1 2">DSM 18107</strain>
    </source>
</reference>
<name>A0A2P8FPP7_9BACT</name>
<dbReference type="PANTHER" id="PTHR30565">
    <property type="entry name" value="PROTEIN YCIF"/>
    <property type="match status" value="1"/>
</dbReference>
<dbReference type="AlphaFoldDB" id="A0A2P8FPP7"/>
<dbReference type="EMBL" id="PYGK01000017">
    <property type="protein sequence ID" value="PSL23677.1"/>
    <property type="molecule type" value="Genomic_DNA"/>
</dbReference>
<protein>
    <submittedName>
        <fullName evidence="1">Ferritin-like metal-binding protein YciE</fullName>
    </submittedName>
</protein>
<dbReference type="InterPro" id="IPR047114">
    <property type="entry name" value="YciF"/>
</dbReference>
<dbReference type="Pfam" id="PF05974">
    <property type="entry name" value="DUF892"/>
    <property type="match status" value="1"/>
</dbReference>
<dbReference type="Gene3D" id="1.20.1260.10">
    <property type="match status" value="1"/>
</dbReference>
<keyword evidence="2" id="KW-1185">Reference proteome</keyword>
<dbReference type="InterPro" id="IPR009078">
    <property type="entry name" value="Ferritin-like_SF"/>
</dbReference>
<evidence type="ECO:0000313" key="2">
    <source>
        <dbReference type="Proteomes" id="UP000240978"/>
    </source>
</evidence>
<accession>A0A2P8FPP7</accession>
<organism evidence="1 2">
    <name type="scientific">Chitinophaga ginsengisoli</name>
    <dbReference type="NCBI Taxonomy" id="363837"/>
    <lineage>
        <taxon>Bacteria</taxon>
        <taxon>Pseudomonadati</taxon>
        <taxon>Bacteroidota</taxon>
        <taxon>Chitinophagia</taxon>
        <taxon>Chitinophagales</taxon>
        <taxon>Chitinophagaceae</taxon>
        <taxon>Chitinophaga</taxon>
    </lineage>
</organism>
<dbReference type="InterPro" id="IPR012347">
    <property type="entry name" value="Ferritin-like"/>
</dbReference>
<proteinExistence type="predicted"/>
<dbReference type="InterPro" id="IPR010287">
    <property type="entry name" value="DUF892_YciF-like"/>
</dbReference>
<dbReference type="PANTHER" id="PTHR30565:SF9">
    <property type="entry name" value="PROTEIN YCIF"/>
    <property type="match status" value="1"/>
</dbReference>
<sequence>MQILSNTATNSRLEEFFVTMLQEIYWSEINLVNVLSTMTGAATNDELIQAFDQHRQQTEEHVKIVERAFGVLGIPAQAEPSAGLQGLFDEGWQVIDETEEGSAQRDVALIIAAQKVEHYEIACYGSLVTLAGTLGEIEIADMLRAVLTEEKETDATLTIIAESKINAQASEEPVEH</sequence>